<dbReference type="Proteomes" id="UP000807353">
    <property type="component" value="Unassembled WGS sequence"/>
</dbReference>
<sequence>MLAYLSSEYLLQVLHHSHLDFCDSNALGYQSTDPTSLGGPLSLILTDSVLQFRLLLISRTSPLPNKQDYHDPHLHQSILMEHRFNPAADKERMSMSNRTALIAAILQLGKWKHACEVETVEDMLMAPGLIPYTSDVNEALSPSAGVLKSLLEAPDNAPGIIPARTWLISTKSNLKSILVPYVGSLTVLERVCIANWFELHISQKRELRGSAGALRNPSKAVLQFFQTHTPSTIEHTAGYHYLPGE</sequence>
<dbReference type="EMBL" id="MU150910">
    <property type="protein sequence ID" value="KAF9455210.1"/>
    <property type="molecule type" value="Genomic_DNA"/>
</dbReference>
<evidence type="ECO:0000313" key="1">
    <source>
        <dbReference type="EMBL" id="KAF9455210.1"/>
    </source>
</evidence>
<proteinExistence type="predicted"/>
<keyword evidence="2" id="KW-1185">Reference proteome</keyword>
<accession>A0A9P5XT27</accession>
<dbReference type="AlphaFoldDB" id="A0A9P5XT27"/>
<protein>
    <submittedName>
        <fullName evidence="1">Uncharacterized protein</fullName>
    </submittedName>
</protein>
<evidence type="ECO:0000313" key="2">
    <source>
        <dbReference type="Proteomes" id="UP000807353"/>
    </source>
</evidence>
<organism evidence="1 2">
    <name type="scientific">Collybia nuda</name>
    <dbReference type="NCBI Taxonomy" id="64659"/>
    <lineage>
        <taxon>Eukaryota</taxon>
        <taxon>Fungi</taxon>
        <taxon>Dikarya</taxon>
        <taxon>Basidiomycota</taxon>
        <taxon>Agaricomycotina</taxon>
        <taxon>Agaricomycetes</taxon>
        <taxon>Agaricomycetidae</taxon>
        <taxon>Agaricales</taxon>
        <taxon>Tricholomatineae</taxon>
        <taxon>Clitocybaceae</taxon>
        <taxon>Collybia</taxon>
    </lineage>
</organism>
<name>A0A9P5XT27_9AGAR</name>
<dbReference type="OrthoDB" id="3027520at2759"/>
<gene>
    <name evidence="1" type="ORF">BDZ94DRAFT_1316510</name>
</gene>
<reference evidence="1" key="1">
    <citation type="submission" date="2020-11" db="EMBL/GenBank/DDBJ databases">
        <authorList>
            <consortium name="DOE Joint Genome Institute"/>
            <person name="Ahrendt S."/>
            <person name="Riley R."/>
            <person name="Andreopoulos W."/>
            <person name="Labutti K."/>
            <person name="Pangilinan J."/>
            <person name="Ruiz-Duenas F.J."/>
            <person name="Barrasa J.M."/>
            <person name="Sanchez-Garcia M."/>
            <person name="Camarero S."/>
            <person name="Miyauchi S."/>
            <person name="Serrano A."/>
            <person name="Linde D."/>
            <person name="Babiker R."/>
            <person name="Drula E."/>
            <person name="Ayuso-Fernandez I."/>
            <person name="Pacheco R."/>
            <person name="Padilla G."/>
            <person name="Ferreira P."/>
            <person name="Barriuso J."/>
            <person name="Kellner H."/>
            <person name="Castanera R."/>
            <person name="Alfaro M."/>
            <person name="Ramirez L."/>
            <person name="Pisabarro A.G."/>
            <person name="Kuo A."/>
            <person name="Tritt A."/>
            <person name="Lipzen A."/>
            <person name="He G."/>
            <person name="Yan M."/>
            <person name="Ng V."/>
            <person name="Cullen D."/>
            <person name="Martin F."/>
            <person name="Rosso M.-N."/>
            <person name="Henrissat B."/>
            <person name="Hibbett D."/>
            <person name="Martinez A.T."/>
            <person name="Grigoriev I.V."/>
        </authorList>
    </citation>
    <scope>NUCLEOTIDE SEQUENCE</scope>
    <source>
        <strain evidence="1">CBS 247.69</strain>
    </source>
</reference>
<comment type="caution">
    <text evidence="1">The sequence shown here is derived from an EMBL/GenBank/DDBJ whole genome shotgun (WGS) entry which is preliminary data.</text>
</comment>